<sequence>MNFLEFDSGPPKGSFLRLKDSPKIQGNDWIIGLYKSFLDETTAKNAIAKKLQGNISIFS</sequence>
<name>A0A2Z7D1Z5_9LAMI</name>
<keyword evidence="2" id="KW-1185">Reference proteome</keyword>
<dbReference type="AlphaFoldDB" id="A0A2Z7D1Z5"/>
<accession>A0A2Z7D1Z5</accession>
<dbReference type="EMBL" id="KQ990357">
    <property type="protein sequence ID" value="KZV53474.1"/>
    <property type="molecule type" value="Genomic_DNA"/>
</dbReference>
<proteinExistence type="predicted"/>
<reference evidence="1 2" key="1">
    <citation type="journal article" date="2015" name="Proc. Natl. Acad. Sci. U.S.A.">
        <title>The resurrection genome of Boea hygrometrica: A blueprint for survival of dehydration.</title>
        <authorList>
            <person name="Xiao L."/>
            <person name="Yang G."/>
            <person name="Zhang L."/>
            <person name="Yang X."/>
            <person name="Zhao S."/>
            <person name="Ji Z."/>
            <person name="Zhou Q."/>
            <person name="Hu M."/>
            <person name="Wang Y."/>
            <person name="Chen M."/>
            <person name="Xu Y."/>
            <person name="Jin H."/>
            <person name="Xiao X."/>
            <person name="Hu G."/>
            <person name="Bao F."/>
            <person name="Hu Y."/>
            <person name="Wan P."/>
            <person name="Li L."/>
            <person name="Deng X."/>
            <person name="Kuang T."/>
            <person name="Xiang C."/>
            <person name="Zhu J.K."/>
            <person name="Oliver M.J."/>
            <person name="He Y."/>
        </authorList>
    </citation>
    <scope>NUCLEOTIDE SEQUENCE [LARGE SCALE GENOMIC DNA]</scope>
    <source>
        <strain evidence="2">cv. XS01</strain>
    </source>
</reference>
<dbReference type="Proteomes" id="UP000250235">
    <property type="component" value="Unassembled WGS sequence"/>
</dbReference>
<evidence type="ECO:0000313" key="2">
    <source>
        <dbReference type="Proteomes" id="UP000250235"/>
    </source>
</evidence>
<evidence type="ECO:0000313" key="1">
    <source>
        <dbReference type="EMBL" id="KZV53474.1"/>
    </source>
</evidence>
<protein>
    <submittedName>
        <fullName evidence="1">Ankyrin domain containing protein</fullName>
    </submittedName>
</protein>
<gene>
    <name evidence="1" type="ORF">F511_14840</name>
</gene>
<organism evidence="1 2">
    <name type="scientific">Dorcoceras hygrometricum</name>
    <dbReference type="NCBI Taxonomy" id="472368"/>
    <lineage>
        <taxon>Eukaryota</taxon>
        <taxon>Viridiplantae</taxon>
        <taxon>Streptophyta</taxon>
        <taxon>Embryophyta</taxon>
        <taxon>Tracheophyta</taxon>
        <taxon>Spermatophyta</taxon>
        <taxon>Magnoliopsida</taxon>
        <taxon>eudicotyledons</taxon>
        <taxon>Gunneridae</taxon>
        <taxon>Pentapetalae</taxon>
        <taxon>asterids</taxon>
        <taxon>lamiids</taxon>
        <taxon>Lamiales</taxon>
        <taxon>Gesneriaceae</taxon>
        <taxon>Didymocarpoideae</taxon>
        <taxon>Trichosporeae</taxon>
        <taxon>Loxocarpinae</taxon>
        <taxon>Dorcoceras</taxon>
    </lineage>
</organism>